<evidence type="ECO:0000256" key="1">
    <source>
        <dbReference type="ARBA" id="ARBA00023015"/>
    </source>
</evidence>
<accession>A0A172ZCF0</accession>
<dbReference type="PRINTS" id="PR00032">
    <property type="entry name" value="HTHARAC"/>
</dbReference>
<dbReference type="InterPro" id="IPR018060">
    <property type="entry name" value="HTH_AraC"/>
</dbReference>
<dbReference type="RefSeq" id="WP_060532140.1">
    <property type="nucleotide sequence ID" value="NZ_CP013023.1"/>
</dbReference>
<keyword evidence="3" id="KW-0804">Transcription</keyword>
<evidence type="ECO:0000313" key="6">
    <source>
        <dbReference type="Proteomes" id="UP000078148"/>
    </source>
</evidence>
<gene>
    <name evidence="5" type="ORF">AR543_04350</name>
</gene>
<sequence length="292" mass="34520">MEQALHGFDRYDELQYGYQTDLLRILYYDLPENYNENYAAYESPKLCTVLEGQKNVRTHTTEDFFTHDRSEMLLLPAHSHIEIQIPVPTRALVFELSDQLIARLHPVVEEELGTSITIDNRTMLRCAVNHQSRDLQHTIQRIRRHLRLHDENRRFLIDLAAQELTYHLLHIQGAEQVLQLDRSDPVHQAIRDIHDHIDTIHHIRDLASHYRMSHTNFTSRFKKLTGLTPREYITNRKLEEACRLLRHHTVTEVAMSLQYDNISHFIGLFRKKYGITPKQYQLGLHLSAELQH</sequence>
<reference evidence="6" key="1">
    <citation type="submission" date="2015-10" db="EMBL/GenBank/DDBJ databases">
        <title>Genome of Paenibacillus bovis sp. nov.</title>
        <authorList>
            <person name="Wu Z."/>
            <person name="Gao C."/>
            <person name="Liu Z."/>
            <person name="Zheng H."/>
        </authorList>
    </citation>
    <scope>NUCLEOTIDE SEQUENCE [LARGE SCALE GENOMIC DNA]</scope>
    <source>
        <strain evidence="6">BD3526</strain>
    </source>
</reference>
<dbReference type="STRING" id="1616788.AR543_04350"/>
<dbReference type="GO" id="GO:0043565">
    <property type="term" value="F:sequence-specific DNA binding"/>
    <property type="evidence" value="ECO:0007669"/>
    <property type="project" value="InterPro"/>
</dbReference>
<dbReference type="AlphaFoldDB" id="A0A172ZCF0"/>
<keyword evidence="6" id="KW-1185">Reference proteome</keyword>
<proteinExistence type="predicted"/>
<evidence type="ECO:0000259" key="4">
    <source>
        <dbReference type="PROSITE" id="PS01124"/>
    </source>
</evidence>
<feature type="domain" description="HTH araC/xylS-type" evidence="4">
    <location>
        <begin position="187"/>
        <end position="283"/>
    </location>
</feature>
<dbReference type="SUPFAM" id="SSF46689">
    <property type="entry name" value="Homeodomain-like"/>
    <property type="match status" value="2"/>
</dbReference>
<evidence type="ECO:0000256" key="3">
    <source>
        <dbReference type="ARBA" id="ARBA00023163"/>
    </source>
</evidence>
<dbReference type="Proteomes" id="UP000078148">
    <property type="component" value="Chromosome"/>
</dbReference>
<dbReference type="PANTHER" id="PTHR46796">
    <property type="entry name" value="HTH-TYPE TRANSCRIPTIONAL ACTIVATOR RHAS-RELATED"/>
    <property type="match status" value="1"/>
</dbReference>
<dbReference type="Pfam" id="PF06719">
    <property type="entry name" value="AraC_N"/>
    <property type="match status" value="1"/>
</dbReference>
<keyword evidence="1" id="KW-0805">Transcription regulation</keyword>
<dbReference type="OrthoDB" id="9803764at2"/>
<dbReference type="InterPro" id="IPR018062">
    <property type="entry name" value="HTH_AraC-typ_CS"/>
</dbReference>
<dbReference type="Pfam" id="PF12833">
    <property type="entry name" value="HTH_18"/>
    <property type="match status" value="1"/>
</dbReference>
<dbReference type="SMART" id="SM00342">
    <property type="entry name" value="HTH_ARAC"/>
    <property type="match status" value="1"/>
</dbReference>
<dbReference type="PROSITE" id="PS00041">
    <property type="entry name" value="HTH_ARAC_FAMILY_1"/>
    <property type="match status" value="1"/>
</dbReference>
<dbReference type="InterPro" id="IPR050204">
    <property type="entry name" value="AraC_XylS_family_regulators"/>
</dbReference>
<evidence type="ECO:0000313" key="5">
    <source>
        <dbReference type="EMBL" id="ANF95321.1"/>
    </source>
</evidence>
<dbReference type="InterPro" id="IPR009594">
    <property type="entry name" value="Tscrpt_reg_HTH_AraC_N"/>
</dbReference>
<dbReference type="GO" id="GO:0003700">
    <property type="term" value="F:DNA-binding transcription factor activity"/>
    <property type="evidence" value="ECO:0007669"/>
    <property type="project" value="InterPro"/>
</dbReference>
<keyword evidence="2" id="KW-0238">DNA-binding</keyword>
<dbReference type="PROSITE" id="PS01124">
    <property type="entry name" value="HTH_ARAC_FAMILY_2"/>
    <property type="match status" value="1"/>
</dbReference>
<reference evidence="5 6" key="2">
    <citation type="journal article" date="2016" name="Int. J. Syst. Evol. Microbiol.">
        <title>Paenibacillus bovis sp. nov., isolated from raw yak (Bos grunniens) milk.</title>
        <authorList>
            <person name="Gao C."/>
            <person name="Han J."/>
            <person name="Liu Z."/>
            <person name="Xu X."/>
            <person name="Hang F."/>
            <person name="Wu Z."/>
        </authorList>
    </citation>
    <scope>NUCLEOTIDE SEQUENCE [LARGE SCALE GENOMIC DNA]</scope>
    <source>
        <strain evidence="5 6">BD3526</strain>
    </source>
</reference>
<evidence type="ECO:0000256" key="2">
    <source>
        <dbReference type="ARBA" id="ARBA00023125"/>
    </source>
</evidence>
<dbReference type="Gene3D" id="1.10.10.60">
    <property type="entry name" value="Homeodomain-like"/>
    <property type="match status" value="2"/>
</dbReference>
<protein>
    <submittedName>
        <fullName evidence="5">Transcriptional regulator</fullName>
    </submittedName>
</protein>
<dbReference type="KEGG" id="pbv:AR543_04350"/>
<name>A0A172ZCF0_9BACL</name>
<dbReference type="InterPro" id="IPR020449">
    <property type="entry name" value="Tscrpt_reg_AraC-type_HTH"/>
</dbReference>
<organism evidence="5 6">
    <name type="scientific">Paenibacillus bovis</name>
    <dbReference type="NCBI Taxonomy" id="1616788"/>
    <lineage>
        <taxon>Bacteria</taxon>
        <taxon>Bacillati</taxon>
        <taxon>Bacillota</taxon>
        <taxon>Bacilli</taxon>
        <taxon>Bacillales</taxon>
        <taxon>Paenibacillaceae</taxon>
        <taxon>Paenibacillus</taxon>
    </lineage>
</organism>
<dbReference type="EMBL" id="CP013023">
    <property type="protein sequence ID" value="ANF95321.1"/>
    <property type="molecule type" value="Genomic_DNA"/>
</dbReference>
<dbReference type="InterPro" id="IPR009057">
    <property type="entry name" value="Homeodomain-like_sf"/>
</dbReference>